<accession>A0A450TDC5</accession>
<proteinExistence type="predicted"/>
<dbReference type="Gene3D" id="1.20.120.330">
    <property type="entry name" value="Nucleotidyltransferases domain 2"/>
    <property type="match status" value="1"/>
</dbReference>
<dbReference type="InterPro" id="IPR007842">
    <property type="entry name" value="HEPN_dom"/>
</dbReference>
<dbReference type="SMART" id="SM00748">
    <property type="entry name" value="HEPN"/>
    <property type="match status" value="1"/>
</dbReference>
<dbReference type="SUPFAM" id="SSF81593">
    <property type="entry name" value="Nucleotidyltransferase substrate binding subunit/domain"/>
    <property type="match status" value="1"/>
</dbReference>
<feature type="domain" description="HEPN" evidence="1">
    <location>
        <begin position="19"/>
        <end position="123"/>
    </location>
</feature>
<dbReference type="Pfam" id="PF05168">
    <property type="entry name" value="HEPN"/>
    <property type="match status" value="1"/>
</dbReference>
<sequence length="142" mass="16018">MPTRKEVLMVVKEWLEKAEDDYRAATHLLSMADGPIPYTIVCFHAQQCVEKYLKAILVDHSLPVPKTHDIEEIIRLLPASLSFNPKPAQMRYLTSFAVDFRYPGGDATDKADTEEIMAITEALRASARAILTAEVTEEQRVD</sequence>
<dbReference type="AlphaFoldDB" id="A0A450TDC5"/>
<dbReference type="PROSITE" id="PS50910">
    <property type="entry name" value="HEPN"/>
    <property type="match status" value="1"/>
</dbReference>
<reference evidence="2" key="1">
    <citation type="submission" date="2019-02" db="EMBL/GenBank/DDBJ databases">
        <authorList>
            <person name="Gruber-Vodicka R. H."/>
            <person name="Seah K. B. B."/>
        </authorList>
    </citation>
    <scope>NUCLEOTIDE SEQUENCE</scope>
    <source>
        <strain evidence="2">BECK_BZ106</strain>
    </source>
</reference>
<evidence type="ECO:0000259" key="1">
    <source>
        <dbReference type="PROSITE" id="PS50910"/>
    </source>
</evidence>
<evidence type="ECO:0000313" key="2">
    <source>
        <dbReference type="EMBL" id="VFJ64992.1"/>
    </source>
</evidence>
<gene>
    <name evidence="2" type="ORF">BECKFW1821B_GA0114236_109912</name>
</gene>
<protein>
    <submittedName>
        <fullName evidence="2">HEPN domain-containing protein</fullName>
    </submittedName>
</protein>
<name>A0A450TDC5_9GAMM</name>
<dbReference type="EMBL" id="CAADFD010000099">
    <property type="protein sequence ID" value="VFJ64992.1"/>
    <property type="molecule type" value="Genomic_DNA"/>
</dbReference>
<organism evidence="2">
    <name type="scientific">Candidatus Kentrum sp. FW</name>
    <dbReference type="NCBI Taxonomy" id="2126338"/>
    <lineage>
        <taxon>Bacteria</taxon>
        <taxon>Pseudomonadati</taxon>
        <taxon>Pseudomonadota</taxon>
        <taxon>Gammaproteobacteria</taxon>
        <taxon>Candidatus Kentrum</taxon>
    </lineage>
</organism>